<dbReference type="PANTHER" id="PTHR43767">
    <property type="entry name" value="LONG-CHAIN-FATTY-ACID--COA LIGASE"/>
    <property type="match status" value="1"/>
</dbReference>
<dbReference type="PANTHER" id="PTHR43767:SF1">
    <property type="entry name" value="NONRIBOSOMAL PEPTIDE SYNTHASE PES1 (EUROFUNG)-RELATED"/>
    <property type="match status" value="1"/>
</dbReference>
<gene>
    <name evidence="3" type="ORF">TPA0598_06_03330</name>
</gene>
<feature type="domain" description="AMP-dependent synthetase/ligase" evidence="1">
    <location>
        <begin position="34"/>
        <end position="384"/>
    </location>
</feature>
<reference evidence="4" key="1">
    <citation type="submission" date="2014-09" db="EMBL/GenBank/DDBJ databases">
        <title>Whole genome shotgun sequence of Streptomyces sp. NBRC 110027.</title>
        <authorList>
            <person name="Komaki H."/>
            <person name="Ichikawa N."/>
            <person name="Katano-Makiyama Y."/>
            <person name="Hosoyama A."/>
            <person name="Hashimoto M."/>
            <person name="Uohara A."/>
            <person name="Kitahashi Y."/>
            <person name="Ohji S."/>
            <person name="Kimura A."/>
            <person name="Yamazoe A."/>
            <person name="Igarashi Y."/>
            <person name="Fujita N."/>
        </authorList>
    </citation>
    <scope>NUCLEOTIDE SEQUENCE [LARGE SCALE GENOMIC DNA]</scope>
    <source>
        <strain evidence="4">NBRC 110027</strain>
    </source>
</reference>
<dbReference type="AlphaFoldDB" id="A0A0P4R9R4"/>
<dbReference type="Pfam" id="PF00501">
    <property type="entry name" value="AMP-binding"/>
    <property type="match status" value="1"/>
</dbReference>
<dbReference type="EMBL" id="BBNO01000006">
    <property type="protein sequence ID" value="GAO10168.1"/>
    <property type="molecule type" value="Genomic_DNA"/>
</dbReference>
<evidence type="ECO:0000259" key="1">
    <source>
        <dbReference type="Pfam" id="PF00501"/>
    </source>
</evidence>
<dbReference type="InterPro" id="IPR025110">
    <property type="entry name" value="AMP-bd_C"/>
</dbReference>
<dbReference type="RefSeq" id="WP_042157350.1">
    <property type="nucleotide sequence ID" value="NZ_BBNO01000006.1"/>
</dbReference>
<dbReference type="Gene3D" id="3.40.50.12780">
    <property type="entry name" value="N-terminal domain of ligase-like"/>
    <property type="match status" value="1"/>
</dbReference>
<dbReference type="GO" id="GO:0016878">
    <property type="term" value="F:acid-thiol ligase activity"/>
    <property type="evidence" value="ECO:0007669"/>
    <property type="project" value="UniProtKB-ARBA"/>
</dbReference>
<dbReference type="CDD" id="cd04433">
    <property type="entry name" value="AFD_class_I"/>
    <property type="match status" value="1"/>
</dbReference>
<dbReference type="OrthoDB" id="3664166at2"/>
<dbReference type="Pfam" id="PF13193">
    <property type="entry name" value="AMP-binding_C"/>
    <property type="match status" value="1"/>
</dbReference>
<dbReference type="InterPro" id="IPR042099">
    <property type="entry name" value="ANL_N_sf"/>
</dbReference>
<dbReference type="SUPFAM" id="SSF56801">
    <property type="entry name" value="Acetyl-CoA synthetase-like"/>
    <property type="match status" value="1"/>
</dbReference>
<evidence type="ECO:0000259" key="2">
    <source>
        <dbReference type="Pfam" id="PF13193"/>
    </source>
</evidence>
<reference evidence="3 4" key="2">
    <citation type="journal article" date="2015" name="Stand. Genomic Sci.">
        <title>Draft genome sequence of marine-derived Streptomyces sp. TP-A0598, a producer of anti-MRSA antibiotic lydicamycins.</title>
        <authorList>
            <person name="Komaki H."/>
            <person name="Ichikawa N."/>
            <person name="Hosoyama A."/>
            <person name="Fujita N."/>
            <person name="Igarashi Y."/>
        </authorList>
    </citation>
    <scope>NUCLEOTIDE SEQUENCE [LARGE SCALE GENOMIC DNA]</scope>
    <source>
        <strain evidence="3 4">NBRC 110027</strain>
    </source>
</reference>
<feature type="domain" description="AMP-binding enzyme C-terminal" evidence="2">
    <location>
        <begin position="438"/>
        <end position="511"/>
    </location>
</feature>
<name>A0A0P4R9R4_9ACTN</name>
<dbReference type="InterPro" id="IPR045851">
    <property type="entry name" value="AMP-bd_C_sf"/>
</dbReference>
<dbReference type="Proteomes" id="UP000048965">
    <property type="component" value="Unassembled WGS sequence"/>
</dbReference>
<proteinExistence type="predicted"/>
<comment type="caution">
    <text evidence="3">The sequence shown here is derived from an EMBL/GenBank/DDBJ whole genome shotgun (WGS) entry which is preliminary data.</text>
</comment>
<evidence type="ECO:0000313" key="3">
    <source>
        <dbReference type="EMBL" id="GAO10168.1"/>
    </source>
</evidence>
<dbReference type="Gene3D" id="3.30.300.30">
    <property type="match status" value="1"/>
</dbReference>
<protein>
    <submittedName>
        <fullName evidence="3">Fatty acid--CoA ligase</fullName>
    </submittedName>
</protein>
<dbReference type="InterPro" id="IPR050237">
    <property type="entry name" value="ATP-dep_AMP-bd_enzyme"/>
</dbReference>
<organism evidence="3 4">
    <name type="scientific">Streptomyces lydicamycinicus</name>
    <dbReference type="NCBI Taxonomy" id="1546107"/>
    <lineage>
        <taxon>Bacteria</taxon>
        <taxon>Bacillati</taxon>
        <taxon>Actinomycetota</taxon>
        <taxon>Actinomycetes</taxon>
        <taxon>Kitasatosporales</taxon>
        <taxon>Streptomycetaceae</taxon>
        <taxon>Streptomyces</taxon>
    </lineage>
</organism>
<sequence>MTSADRIRAHSYRGVDPSFPLSAWRTPFDALHWFARRQGNAPLITAVAHDGTETTLDYRTAEVASRALAGWLCAEWGTARPAVLALAPTNDVPSVLAVLGVLRAGFGLLMLGPSDPPERRAEQVKAAGALAVLQAPGTDARYADATTLPHWEDLAEPVLPLPPVDPTADALYFATSGSTAASKIVAQSHVNAVANAEAVRRHHGLAAGDRVLGCLPIHHVNGAHFTVLGTMMAGAHTILAESFSPMNYPKTLRHYRPRIASVVPGVLEALAETWRGPEVPADFDYFVSAAAPLTARTARSVADRLGARVLQGYGLSETTNFSTTMPTDLSEETYRRLVLDPDIPSVGVAVYGNEVAVLDEECRPVRPGQTGEVCMRGFNVMSGYAGNAEATAAAFRDGWFHSQDLGYRVEEDGRDYVVLTGRLKNIAKVSGETVSLEEMDRVLRAVPEVRDAACVTVPDRFTGESIIAAVVLATATDTAGARAALRARFPQAVLPSRVVPVPEIPRTATGKVLRPRLAAALSESHDARSS</sequence>
<evidence type="ECO:0000313" key="4">
    <source>
        <dbReference type="Proteomes" id="UP000048965"/>
    </source>
</evidence>
<keyword evidence="3" id="KW-0436">Ligase</keyword>
<keyword evidence="4" id="KW-1185">Reference proteome</keyword>
<dbReference type="InterPro" id="IPR000873">
    <property type="entry name" value="AMP-dep_synth/lig_dom"/>
</dbReference>
<accession>A0A0P4R9R4</accession>